<keyword evidence="2" id="KW-1185">Reference proteome</keyword>
<dbReference type="EMBL" id="ML142789">
    <property type="protein sequence ID" value="TKS65073.1"/>
    <property type="molecule type" value="Genomic_DNA"/>
</dbReference>
<keyword evidence="1" id="KW-0808">Transferase</keyword>
<sequence>MHPERFRCRKAESLFLRERQTERKVQIYRIKADAEDGPTRARRLNGSPHDEATDAAGSGACAAAYSRTVRRGCGRVLRGRAGDCPWQDVCSARLKRLEELLLEQKAAGCLSVEALLDLLLCFYTECSHSPLRREKHVNDFLQWGKNRPGPGPGPGPGAGLAYFLNPKSGQKVPGDCEAAMSFTGRVKGP</sequence>
<keyword evidence="1" id="KW-0418">Kinase</keyword>
<dbReference type="STRING" id="240159.A0A4U5TUG5"/>
<dbReference type="AlphaFoldDB" id="A0A4U5TUG5"/>
<protein>
    <submittedName>
        <fullName evidence="1">Serine/threonine-protein kinase MRCK beta</fullName>
    </submittedName>
</protein>
<proteinExistence type="predicted"/>
<evidence type="ECO:0000313" key="1">
    <source>
        <dbReference type="EMBL" id="TKS65073.1"/>
    </source>
</evidence>
<accession>A0A4U5TUG5</accession>
<dbReference type="Gene3D" id="3.30.200.20">
    <property type="entry name" value="Phosphorylase Kinase, domain 1"/>
    <property type="match status" value="1"/>
</dbReference>
<name>A0A4U5TUG5_COLLU</name>
<reference evidence="1 2" key="1">
    <citation type="submission" date="2019-01" db="EMBL/GenBank/DDBJ databases">
        <title>Genome Assembly of Collichthys lucidus.</title>
        <authorList>
            <person name="Cai M."/>
            <person name="Xiao S."/>
        </authorList>
    </citation>
    <scope>NUCLEOTIDE SEQUENCE [LARGE SCALE GENOMIC DNA]</scope>
    <source>
        <strain evidence="1">JT15FE1705JMU</strain>
        <tissue evidence="1">Muscle</tissue>
    </source>
</reference>
<dbReference type="GO" id="GO:0016301">
    <property type="term" value="F:kinase activity"/>
    <property type="evidence" value="ECO:0007669"/>
    <property type="project" value="UniProtKB-KW"/>
</dbReference>
<dbReference type="Proteomes" id="UP000298787">
    <property type="component" value="Unassembled WGS sequence"/>
</dbReference>
<evidence type="ECO:0000313" key="2">
    <source>
        <dbReference type="Proteomes" id="UP000298787"/>
    </source>
</evidence>
<gene>
    <name evidence="1" type="ORF">D9C73_027604</name>
</gene>
<organism evidence="1 2">
    <name type="scientific">Collichthys lucidus</name>
    <name type="common">Big head croaker</name>
    <name type="synonym">Sciaena lucida</name>
    <dbReference type="NCBI Taxonomy" id="240159"/>
    <lineage>
        <taxon>Eukaryota</taxon>
        <taxon>Metazoa</taxon>
        <taxon>Chordata</taxon>
        <taxon>Craniata</taxon>
        <taxon>Vertebrata</taxon>
        <taxon>Euteleostomi</taxon>
        <taxon>Actinopterygii</taxon>
        <taxon>Neopterygii</taxon>
        <taxon>Teleostei</taxon>
        <taxon>Neoteleostei</taxon>
        <taxon>Acanthomorphata</taxon>
        <taxon>Eupercaria</taxon>
        <taxon>Sciaenidae</taxon>
        <taxon>Collichthys</taxon>
    </lineage>
</organism>